<dbReference type="AlphaFoldDB" id="A0A931IGW7"/>
<organism evidence="2 3">
    <name type="scientific">Nocardia bovistercoris</name>
    <dbReference type="NCBI Taxonomy" id="2785916"/>
    <lineage>
        <taxon>Bacteria</taxon>
        <taxon>Bacillati</taxon>
        <taxon>Actinomycetota</taxon>
        <taxon>Actinomycetes</taxon>
        <taxon>Mycobacteriales</taxon>
        <taxon>Nocardiaceae</taxon>
        <taxon>Nocardia</taxon>
    </lineage>
</organism>
<keyword evidence="1" id="KW-0812">Transmembrane</keyword>
<proteinExistence type="predicted"/>
<feature type="transmembrane region" description="Helical" evidence="1">
    <location>
        <begin position="100"/>
        <end position="120"/>
    </location>
</feature>
<sequence>MDTDAETFLHGPLYAGGAPLDRANAAARISAYIYGNVLVLAALVPIVTTDTYVGIFIVLGTALSTFIAHVFAETVGRTVQDDAAPTRAERVRELRNSVPILTSALLPCAVLATTLGDWVAPRTAQLLAEAVILVRIGGIVFVIRRLRGERLSRATVVAAVLLTVAAATVVAVKVALTH</sequence>
<feature type="transmembrane region" description="Helical" evidence="1">
    <location>
        <begin position="126"/>
        <end position="143"/>
    </location>
</feature>
<name>A0A931IGW7_9NOCA</name>
<keyword evidence="1" id="KW-1133">Transmembrane helix</keyword>
<feature type="transmembrane region" description="Helical" evidence="1">
    <location>
        <begin position="155"/>
        <end position="176"/>
    </location>
</feature>
<dbReference type="EMBL" id="JADMLG010000011">
    <property type="protein sequence ID" value="MBH0779448.1"/>
    <property type="molecule type" value="Genomic_DNA"/>
</dbReference>
<evidence type="ECO:0000313" key="3">
    <source>
        <dbReference type="Proteomes" id="UP000655751"/>
    </source>
</evidence>
<comment type="caution">
    <text evidence="2">The sequence shown here is derived from an EMBL/GenBank/DDBJ whole genome shotgun (WGS) entry which is preliminary data.</text>
</comment>
<evidence type="ECO:0000313" key="2">
    <source>
        <dbReference type="EMBL" id="MBH0779448.1"/>
    </source>
</evidence>
<evidence type="ECO:0000256" key="1">
    <source>
        <dbReference type="SAM" id="Phobius"/>
    </source>
</evidence>
<keyword evidence="1" id="KW-0472">Membrane</keyword>
<accession>A0A931IGW7</accession>
<evidence type="ECO:0008006" key="4">
    <source>
        <dbReference type="Google" id="ProtNLM"/>
    </source>
</evidence>
<reference evidence="2" key="1">
    <citation type="submission" date="2020-11" db="EMBL/GenBank/DDBJ databases">
        <title>Nocardia NEAU-351.nov., a novel actinomycete isolated from the cow dung.</title>
        <authorList>
            <person name="Zhang X."/>
        </authorList>
    </citation>
    <scope>NUCLEOTIDE SEQUENCE</scope>
    <source>
        <strain evidence="2">NEAU-351</strain>
    </source>
</reference>
<feature type="transmembrane region" description="Helical" evidence="1">
    <location>
        <begin position="29"/>
        <end position="47"/>
    </location>
</feature>
<feature type="transmembrane region" description="Helical" evidence="1">
    <location>
        <begin position="53"/>
        <end position="72"/>
    </location>
</feature>
<protein>
    <recommendedName>
        <fullName evidence="4">Integral membrane protein</fullName>
    </recommendedName>
</protein>
<keyword evidence="3" id="KW-1185">Reference proteome</keyword>
<dbReference type="Proteomes" id="UP000655751">
    <property type="component" value="Unassembled WGS sequence"/>
</dbReference>
<gene>
    <name evidence="2" type="ORF">IT779_24580</name>
</gene>
<dbReference type="RefSeq" id="WP_196151767.1">
    <property type="nucleotide sequence ID" value="NZ_JADMLG010000011.1"/>
</dbReference>